<feature type="domain" description="6-hydroxymethylpterin diphosphokinase MptE-like" evidence="1">
    <location>
        <begin position="245"/>
        <end position="393"/>
    </location>
</feature>
<evidence type="ECO:0000259" key="1">
    <source>
        <dbReference type="Pfam" id="PF01973"/>
    </source>
</evidence>
<keyword evidence="4" id="KW-1185">Reference proteome</keyword>
<dbReference type="EMBL" id="QRDH01000001">
    <property type="protein sequence ID" value="RDU42414.1"/>
    <property type="molecule type" value="Genomic_DNA"/>
</dbReference>
<dbReference type="Pfam" id="PF20157">
    <property type="entry name" value="Maf_flag10_N"/>
    <property type="match status" value="1"/>
</dbReference>
<dbReference type="Pfam" id="PF01973">
    <property type="entry name" value="MptE-like"/>
    <property type="match status" value="1"/>
</dbReference>
<dbReference type="InterPro" id="IPR045376">
    <property type="entry name" value="Maf_N"/>
</dbReference>
<evidence type="ECO:0000259" key="2">
    <source>
        <dbReference type="Pfam" id="PF20157"/>
    </source>
</evidence>
<dbReference type="PANTHER" id="PTHR41786">
    <property type="entry name" value="MOTILITY ACCESSORY FACTOR MAF"/>
    <property type="match status" value="1"/>
</dbReference>
<dbReference type="PANTHER" id="PTHR41786:SF1">
    <property type="entry name" value="6-HYDROXYMETHYLPTERIN DIPHOSPHOKINASE MPTE-LIKE DOMAIN-CONTAINING PROTEIN"/>
    <property type="match status" value="1"/>
</dbReference>
<proteinExistence type="predicted"/>
<organism evidence="3 4">
    <name type="scientific">Marinobacter flavimaris</name>
    <dbReference type="NCBI Taxonomy" id="262076"/>
    <lineage>
        <taxon>Bacteria</taxon>
        <taxon>Pseudomonadati</taxon>
        <taxon>Pseudomonadota</taxon>
        <taxon>Gammaproteobacteria</taxon>
        <taxon>Pseudomonadales</taxon>
        <taxon>Marinobacteraceae</taxon>
        <taxon>Marinobacter</taxon>
    </lineage>
</organism>
<reference evidence="3 4" key="1">
    <citation type="submission" date="2018-08" db="EMBL/GenBank/DDBJ databases">
        <title>Genome sequence of Marinobacter flavimaris KCTC 12185.</title>
        <authorList>
            <person name="Chun J."/>
            <person name="Kim B.-Y."/>
            <person name="Choi S.-B."/>
            <person name="Kwak M.-J."/>
        </authorList>
    </citation>
    <scope>NUCLEOTIDE SEQUENCE [LARGE SCALE GENOMIC DNA]</scope>
    <source>
        <strain evidence="3 4">KCTC 12185</strain>
    </source>
</reference>
<name>A0A3D8H6R5_9GAMM</name>
<evidence type="ECO:0000313" key="3">
    <source>
        <dbReference type="EMBL" id="RDU42414.1"/>
    </source>
</evidence>
<feature type="domain" description="Glycosyltransferase Maf N-terminal" evidence="2">
    <location>
        <begin position="6"/>
        <end position="162"/>
    </location>
</feature>
<accession>A0A3D8H6R5</accession>
<protein>
    <submittedName>
        <fullName evidence="3">DUF115 domain-containing protein</fullName>
    </submittedName>
</protein>
<dbReference type="InterPro" id="IPR002826">
    <property type="entry name" value="MptE-like"/>
</dbReference>
<comment type="caution">
    <text evidence="3">The sequence shown here is derived from an EMBL/GenBank/DDBJ whole genome shotgun (WGS) entry which is preliminary data.</text>
</comment>
<dbReference type="AlphaFoldDB" id="A0A3D8H6R5"/>
<dbReference type="Proteomes" id="UP000256431">
    <property type="component" value="Unassembled WGS sequence"/>
</dbReference>
<evidence type="ECO:0000313" key="4">
    <source>
        <dbReference type="Proteomes" id="UP000256431"/>
    </source>
</evidence>
<sequence>MTRAEVVISTAEDEVDLRVDGKSLYNGQARARAKQGVELFENTFSPGKKMPSLPPPWPGDYYHPRFAHMAVDNLTKLSPVTRESFTGYPIPNFYPLVVFQGVGLGYQIEQLVESGRVENAIVLEPDVEVFAASLLTTDWEKIYNAFQKSGQSLRFLIGAKHTEEGIWGALLENLLHFSPIFPIMNFFLNERGDPVMEQVARRLNREAVASLTVWGHYDDEVRQINNALHAFYNGIRTIPGRGSLESDVPVLIIGSGPSLDNRIEDIKSVRNRVVIVSAGTGLRVLLENDIYPDFHVELESDYLNYRVLSSYDRAKLKKVRIIAASQVCPLIWDLFGDQRLYFKKESPISGMFGSPDATISHGTPTCTNAALALCSQMGLRNIFLFGTDFGFADNKKHHAKQSIYMKSEDESLHAELSEGATKAFSNTKTFAVKGVRGNSVQTTPTYFTAKRSVEYLISLTNAGARTFNFSNCADGADIEGAKWLDSQAFLEIAEEFGSEKNRDRILATLFSENAKPVATDRIESQLKATEDSLKRLHSTISGLIKSKKLEGKKDITRVTSEISRYMEQELVKQDPSFYYMIRGAVRHFLYVGFAHTLAMENSREVTEFLKEWKTSFLDCFEQLPKHFHNVTHKEYKMDNDPWIYQSINDPE</sequence>
<gene>
    <name evidence="3" type="ORF">DXI23_01640</name>
</gene>